<dbReference type="AlphaFoldDB" id="A0AAD7F2U3"/>
<proteinExistence type="predicted"/>
<evidence type="ECO:0000313" key="3">
    <source>
        <dbReference type="Proteomes" id="UP001218218"/>
    </source>
</evidence>
<comment type="caution">
    <text evidence="2">The sequence shown here is derived from an EMBL/GenBank/DDBJ whole genome shotgun (WGS) entry which is preliminary data.</text>
</comment>
<feature type="region of interest" description="Disordered" evidence="1">
    <location>
        <begin position="365"/>
        <end position="406"/>
    </location>
</feature>
<protein>
    <submittedName>
        <fullName evidence="2">Uncharacterized protein</fullName>
    </submittedName>
</protein>
<feature type="region of interest" description="Disordered" evidence="1">
    <location>
        <begin position="140"/>
        <end position="161"/>
    </location>
</feature>
<feature type="compositionally biased region" description="Low complexity" evidence="1">
    <location>
        <begin position="368"/>
        <end position="386"/>
    </location>
</feature>
<evidence type="ECO:0000256" key="1">
    <source>
        <dbReference type="SAM" id="MobiDB-lite"/>
    </source>
</evidence>
<name>A0AAD7F2U3_9AGAR</name>
<gene>
    <name evidence="2" type="ORF">DFH08DRAFT_797647</name>
</gene>
<accession>A0AAD7F2U3</accession>
<evidence type="ECO:0000313" key="2">
    <source>
        <dbReference type="EMBL" id="KAJ7366737.1"/>
    </source>
</evidence>
<organism evidence="2 3">
    <name type="scientific">Mycena albidolilacea</name>
    <dbReference type="NCBI Taxonomy" id="1033008"/>
    <lineage>
        <taxon>Eukaryota</taxon>
        <taxon>Fungi</taxon>
        <taxon>Dikarya</taxon>
        <taxon>Basidiomycota</taxon>
        <taxon>Agaricomycotina</taxon>
        <taxon>Agaricomycetes</taxon>
        <taxon>Agaricomycetidae</taxon>
        <taxon>Agaricales</taxon>
        <taxon>Marasmiineae</taxon>
        <taxon>Mycenaceae</taxon>
        <taxon>Mycena</taxon>
    </lineage>
</organism>
<keyword evidence="3" id="KW-1185">Reference proteome</keyword>
<reference evidence="2" key="1">
    <citation type="submission" date="2023-03" db="EMBL/GenBank/DDBJ databases">
        <title>Massive genome expansion in bonnet fungi (Mycena s.s.) driven by repeated elements and novel gene families across ecological guilds.</title>
        <authorList>
            <consortium name="Lawrence Berkeley National Laboratory"/>
            <person name="Harder C.B."/>
            <person name="Miyauchi S."/>
            <person name="Viragh M."/>
            <person name="Kuo A."/>
            <person name="Thoen E."/>
            <person name="Andreopoulos B."/>
            <person name="Lu D."/>
            <person name="Skrede I."/>
            <person name="Drula E."/>
            <person name="Henrissat B."/>
            <person name="Morin E."/>
            <person name="Kohler A."/>
            <person name="Barry K."/>
            <person name="LaButti K."/>
            <person name="Morin E."/>
            <person name="Salamov A."/>
            <person name="Lipzen A."/>
            <person name="Mereny Z."/>
            <person name="Hegedus B."/>
            <person name="Baldrian P."/>
            <person name="Stursova M."/>
            <person name="Weitz H."/>
            <person name="Taylor A."/>
            <person name="Grigoriev I.V."/>
            <person name="Nagy L.G."/>
            <person name="Martin F."/>
            <person name="Kauserud H."/>
        </authorList>
    </citation>
    <scope>NUCLEOTIDE SEQUENCE</scope>
    <source>
        <strain evidence="2">CBHHK002</strain>
    </source>
</reference>
<dbReference type="EMBL" id="JARIHO010000002">
    <property type="protein sequence ID" value="KAJ7366737.1"/>
    <property type="molecule type" value="Genomic_DNA"/>
</dbReference>
<dbReference type="Proteomes" id="UP001218218">
    <property type="component" value="Unassembled WGS sequence"/>
</dbReference>
<sequence>MSASMIYSPRSLPSTAAMVKRSTHVKKRKASSSPVPAAARLPAGYAFVPPPVPLTYPATYHLIAAGPMHEAPKRKRTVFGSPFLEPDSFRQSDTYGGEAGSLVAALTWTTWTAWCRGWLASRLFSARGYRYDEAGPLVESDSSRHGDTYGDEAGSLVAPDSLQRGDPYGMVARLAGWSIRTRVEEPGSVDPWQCGRLLSNQLLHLPLCSPLALLHCSDGQASTTRVALRVQSAGALVRVQSARNVILTEIFPGPIQGFERCSAVSCDTGNGPAAPTNNLSWTNTKNTSLLVSKSSAFAIAQLLCVEHMSLGDETRRIDIVMSSRRPAAVAASRQKQVGQRGRCLKSRLAQTQFRVFRRQSLNDERWQGSSTFGPTGTTAGATSGFSLESGHTDGKVGAKGLSDVAK</sequence>